<comment type="subcellular location">
    <subcellularLocation>
        <location evidence="1">Cytoplasmic vesicle</location>
        <location evidence="1">Phagosome membrane</location>
    </subcellularLocation>
    <subcellularLocation>
        <location evidence="13">Endomembrane system</location>
        <topology evidence="13">Lipid-anchor</topology>
        <orientation evidence="13">Cytoplasmic side</orientation>
    </subcellularLocation>
    <subcellularLocation>
        <location evidence="12">Golgi apparatus</location>
        <location evidence="12">trans-Golgi network membrane</location>
        <topology evidence="12">Lipid-anchor</topology>
    </subcellularLocation>
</comment>
<evidence type="ECO:0000256" key="10">
    <source>
        <dbReference type="ARBA" id="ARBA00023289"/>
    </source>
</evidence>
<feature type="non-terminal residue" evidence="15">
    <location>
        <position position="1"/>
    </location>
</feature>
<evidence type="ECO:0000256" key="2">
    <source>
        <dbReference type="ARBA" id="ARBA00006270"/>
    </source>
</evidence>
<proteinExistence type="evidence at transcript level"/>
<keyword evidence="4" id="KW-0597">Phosphoprotein</keyword>
<evidence type="ECO:0000256" key="11">
    <source>
        <dbReference type="ARBA" id="ARBA00023329"/>
    </source>
</evidence>
<dbReference type="FunFam" id="3.40.50.300:FF:000803">
    <property type="entry name" value="Ras-related protein Rab-43"/>
    <property type="match status" value="1"/>
</dbReference>
<dbReference type="GO" id="GO:0030670">
    <property type="term" value="C:phagocytic vesicle membrane"/>
    <property type="evidence" value="ECO:0007669"/>
    <property type="project" value="UniProtKB-SubCell"/>
</dbReference>
<keyword evidence="6" id="KW-0333">Golgi apparatus</keyword>
<dbReference type="Pfam" id="PF00071">
    <property type="entry name" value="Ras"/>
    <property type="match status" value="1"/>
</dbReference>
<dbReference type="InterPro" id="IPR050227">
    <property type="entry name" value="Rab"/>
</dbReference>
<keyword evidence="5" id="KW-0547">Nucleotide-binding</keyword>
<dbReference type="InterPro" id="IPR027417">
    <property type="entry name" value="P-loop_NTPase"/>
</dbReference>
<organism evidence="15">
    <name type="scientific">Hydra vulgaris</name>
    <name type="common">Hydra</name>
    <name type="synonym">Hydra attenuata</name>
    <dbReference type="NCBI Taxonomy" id="6087"/>
    <lineage>
        <taxon>Eukaryota</taxon>
        <taxon>Metazoa</taxon>
        <taxon>Cnidaria</taxon>
        <taxon>Hydrozoa</taxon>
        <taxon>Hydroidolina</taxon>
        <taxon>Anthoathecata</taxon>
        <taxon>Aplanulata</taxon>
        <taxon>Hydridae</taxon>
        <taxon>Hydra</taxon>
    </lineage>
</organism>
<dbReference type="GO" id="GO:0005794">
    <property type="term" value="C:Golgi apparatus"/>
    <property type="evidence" value="ECO:0007669"/>
    <property type="project" value="UniProtKB-SubCell"/>
</dbReference>
<evidence type="ECO:0000256" key="6">
    <source>
        <dbReference type="ARBA" id="ARBA00023034"/>
    </source>
</evidence>
<reference evidence="15" key="1">
    <citation type="journal article" date="2013" name="Genome Biol. Evol.">
        <title>Punctuated emergences of genetic and phenotypic innovations in eumetazoan, bilaterian, euteleostome, and hominidae ancestors.</title>
        <authorList>
            <person name="Wenger Y."/>
            <person name="Galliot B."/>
        </authorList>
    </citation>
    <scope>NUCLEOTIDE SEQUENCE</scope>
    <source>
        <tissue evidence="15">Whole animals</tissue>
    </source>
</reference>
<evidence type="ECO:0000256" key="7">
    <source>
        <dbReference type="ARBA" id="ARBA00023134"/>
    </source>
</evidence>
<dbReference type="InterPro" id="IPR001806">
    <property type="entry name" value="Small_GTPase"/>
</dbReference>
<keyword evidence="3" id="KW-0488">Methylation</keyword>
<keyword evidence="10" id="KW-0636">Prenylation</keyword>
<evidence type="ECO:0000256" key="13">
    <source>
        <dbReference type="ARBA" id="ARBA00046278"/>
    </source>
</evidence>
<dbReference type="NCBIfam" id="TIGR00231">
    <property type="entry name" value="small_GTP"/>
    <property type="match status" value="1"/>
</dbReference>
<evidence type="ECO:0000256" key="12">
    <source>
        <dbReference type="ARBA" id="ARBA00037864"/>
    </source>
</evidence>
<evidence type="ECO:0000256" key="5">
    <source>
        <dbReference type="ARBA" id="ARBA00022741"/>
    </source>
</evidence>
<evidence type="ECO:0000256" key="1">
    <source>
        <dbReference type="ARBA" id="ARBA00004580"/>
    </source>
</evidence>
<name>T2MAC0_HYDVU</name>
<evidence type="ECO:0000256" key="9">
    <source>
        <dbReference type="ARBA" id="ARBA00023288"/>
    </source>
</evidence>
<dbReference type="InterPro" id="IPR005225">
    <property type="entry name" value="Small_GTP-bd"/>
</dbReference>
<evidence type="ECO:0000256" key="8">
    <source>
        <dbReference type="ARBA" id="ARBA00023136"/>
    </source>
</evidence>
<dbReference type="SMART" id="SM00173">
    <property type="entry name" value="RAS"/>
    <property type="match status" value="1"/>
</dbReference>
<dbReference type="Gene3D" id="3.40.50.300">
    <property type="entry name" value="P-loop containing nucleotide triphosphate hydrolases"/>
    <property type="match status" value="1"/>
</dbReference>
<accession>T2MAC0</accession>
<keyword evidence="9" id="KW-0449">Lipoprotein</keyword>
<dbReference type="PROSITE" id="PS51421">
    <property type="entry name" value="RAS"/>
    <property type="match status" value="1"/>
</dbReference>
<keyword evidence="8" id="KW-0472">Membrane</keyword>
<protein>
    <recommendedName>
        <fullName evidence="14">Ras-related protein Rab-43</fullName>
    </recommendedName>
</protein>
<dbReference type="CDD" id="cd00154">
    <property type="entry name" value="Rab"/>
    <property type="match status" value="1"/>
</dbReference>
<gene>
    <name evidence="15" type="primary">RAB43</name>
</gene>
<dbReference type="SMART" id="SM00176">
    <property type="entry name" value="RAN"/>
    <property type="match status" value="1"/>
</dbReference>
<evidence type="ECO:0000256" key="3">
    <source>
        <dbReference type="ARBA" id="ARBA00022481"/>
    </source>
</evidence>
<dbReference type="PANTHER" id="PTHR47977">
    <property type="entry name" value="RAS-RELATED PROTEIN RAB"/>
    <property type="match status" value="1"/>
</dbReference>
<dbReference type="GO" id="GO:0005525">
    <property type="term" value="F:GTP binding"/>
    <property type="evidence" value="ECO:0007669"/>
    <property type="project" value="UniProtKB-KW"/>
</dbReference>
<dbReference type="AlphaFoldDB" id="T2MAC0"/>
<sequence>MDFFNPLLDTTLISMRERFTQLENYSEVWAVMQTVLSSNDAVDTDFDYLFKIVLIGDAGVGKTAIVHRFKFNTFVDRHASTIGVDFTIKTIQVDDKKIKLQIWDTAGQERFRTITQSYYRSANGVILVYDVSKMDSFKNINYWLQDVKRYAGNSIYQMLVGNKSDLESHREVPKQEADSFATQLGILEFMELSAKDNSNIDEAFWRIAKNLKDRYENESNTLRGAQTRQDVFINSKSVGNWCC</sequence>
<keyword evidence="11" id="KW-0968">Cytoplasmic vesicle</keyword>
<evidence type="ECO:0000256" key="4">
    <source>
        <dbReference type="ARBA" id="ARBA00022553"/>
    </source>
</evidence>
<dbReference type="SMART" id="SM00174">
    <property type="entry name" value="RHO"/>
    <property type="match status" value="1"/>
</dbReference>
<comment type="similarity">
    <text evidence="2">Belongs to the small GTPase superfamily. Rab family.</text>
</comment>
<dbReference type="PROSITE" id="PS51420">
    <property type="entry name" value="RHO"/>
    <property type="match status" value="1"/>
</dbReference>
<dbReference type="EMBL" id="HAAD01002769">
    <property type="protein sequence ID" value="CDG69001.1"/>
    <property type="molecule type" value="mRNA"/>
</dbReference>
<dbReference type="PRINTS" id="PR00449">
    <property type="entry name" value="RASTRNSFRMNG"/>
</dbReference>
<dbReference type="SMART" id="SM00175">
    <property type="entry name" value="RAB"/>
    <property type="match status" value="1"/>
</dbReference>
<dbReference type="GO" id="GO:0003924">
    <property type="term" value="F:GTPase activity"/>
    <property type="evidence" value="ECO:0007669"/>
    <property type="project" value="InterPro"/>
</dbReference>
<keyword evidence="7" id="KW-0342">GTP-binding</keyword>
<dbReference type="SUPFAM" id="SSF52540">
    <property type="entry name" value="P-loop containing nucleoside triphosphate hydrolases"/>
    <property type="match status" value="1"/>
</dbReference>
<dbReference type="OrthoDB" id="9989112at2759"/>
<evidence type="ECO:0000313" key="15">
    <source>
        <dbReference type="EMBL" id="CDG69001.1"/>
    </source>
</evidence>
<evidence type="ECO:0000256" key="14">
    <source>
        <dbReference type="ARBA" id="ARBA00067841"/>
    </source>
</evidence>
<dbReference type="PROSITE" id="PS51419">
    <property type="entry name" value="RAB"/>
    <property type="match status" value="1"/>
</dbReference>